<dbReference type="Gene3D" id="3.30.420.10">
    <property type="entry name" value="Ribonuclease H-like superfamily/Ribonuclease H"/>
    <property type="match status" value="1"/>
</dbReference>
<dbReference type="GO" id="GO:0005634">
    <property type="term" value="C:nucleus"/>
    <property type="evidence" value="ECO:0007669"/>
    <property type="project" value="UniProtKB-ARBA"/>
</dbReference>
<keyword evidence="7" id="KW-0460">Magnesium</keyword>
<keyword evidence="5" id="KW-0255">Endonuclease</keyword>
<evidence type="ECO:0000256" key="8">
    <source>
        <dbReference type="ARBA" id="ARBA00022884"/>
    </source>
</evidence>
<keyword evidence="12" id="KW-0233">DNA recombination</keyword>
<dbReference type="PROSITE" id="PS50994">
    <property type="entry name" value="INTEGRASE"/>
    <property type="match status" value="1"/>
</dbReference>
<dbReference type="InterPro" id="IPR039537">
    <property type="entry name" value="Retrotran_Ty1/copia-like"/>
</dbReference>
<gene>
    <name evidence="16" type="ORF">O181_044595</name>
</gene>
<dbReference type="GO" id="GO:0015074">
    <property type="term" value="P:DNA integration"/>
    <property type="evidence" value="ECO:0007669"/>
    <property type="project" value="UniProtKB-KW"/>
</dbReference>
<keyword evidence="9" id="KW-0229">DNA integration</keyword>
<dbReference type="InterPro" id="IPR001584">
    <property type="entry name" value="Integrase_cat-core"/>
</dbReference>
<evidence type="ECO:0000256" key="12">
    <source>
        <dbReference type="ARBA" id="ARBA00023172"/>
    </source>
</evidence>
<keyword evidence="4" id="KW-0479">Metal-binding</keyword>
<dbReference type="PANTHER" id="PTHR42648:SF11">
    <property type="entry name" value="TRANSPOSON TY4-P GAG-POL POLYPROTEIN"/>
    <property type="match status" value="1"/>
</dbReference>
<evidence type="ECO:0000256" key="4">
    <source>
        <dbReference type="ARBA" id="ARBA00022723"/>
    </source>
</evidence>
<keyword evidence="10" id="KW-0695">RNA-directed DNA polymerase</keyword>
<proteinExistence type="predicted"/>
<dbReference type="InterPro" id="IPR012337">
    <property type="entry name" value="RNaseH-like_sf"/>
</dbReference>
<dbReference type="AlphaFoldDB" id="A0A9Q3HKB3"/>
<evidence type="ECO:0000256" key="14">
    <source>
        <dbReference type="ARBA" id="ARBA00049244"/>
    </source>
</evidence>
<keyword evidence="11" id="KW-0239">DNA-directed DNA polymerase</keyword>
<dbReference type="SUPFAM" id="SSF53098">
    <property type="entry name" value="Ribonuclease H-like"/>
    <property type="match status" value="1"/>
</dbReference>
<keyword evidence="3" id="KW-0540">Nuclease</keyword>
<dbReference type="GO" id="GO:0004519">
    <property type="term" value="F:endonuclease activity"/>
    <property type="evidence" value="ECO:0007669"/>
    <property type="project" value="UniProtKB-KW"/>
</dbReference>
<dbReference type="GO" id="GO:0032196">
    <property type="term" value="P:transposition"/>
    <property type="evidence" value="ECO:0007669"/>
    <property type="project" value="UniProtKB-KW"/>
</dbReference>
<keyword evidence="8" id="KW-0694">RNA-binding</keyword>
<dbReference type="EMBL" id="AVOT02018196">
    <property type="protein sequence ID" value="MBW0504880.1"/>
    <property type="molecule type" value="Genomic_DNA"/>
</dbReference>
<comment type="catalytic activity">
    <reaction evidence="13">
        <text>DNA(n) + a 2'-deoxyribonucleoside 5'-triphosphate = DNA(n+1) + diphosphate</text>
        <dbReference type="Rhea" id="RHEA:22508"/>
        <dbReference type="Rhea" id="RHEA-COMP:17339"/>
        <dbReference type="Rhea" id="RHEA-COMP:17340"/>
        <dbReference type="ChEBI" id="CHEBI:33019"/>
        <dbReference type="ChEBI" id="CHEBI:61560"/>
        <dbReference type="ChEBI" id="CHEBI:173112"/>
        <dbReference type="EC" id="2.7.7.49"/>
    </reaction>
</comment>
<keyword evidence="11" id="KW-0808">Transferase</keyword>
<dbReference type="GO" id="GO:0003964">
    <property type="term" value="F:RNA-directed DNA polymerase activity"/>
    <property type="evidence" value="ECO:0007669"/>
    <property type="project" value="UniProtKB-KW"/>
</dbReference>
<sequence>MLTPGTRDLVMSAKLLSNQWAYLQQISLERPVTSTKLINYLLKITLTTSFKIVQFLKNKSDSFRQFAVTKKLMETQHKCLLKKLVSDQGEEFLNSHFQQLVDECGFIHSFSPAHTTEHNGFSERANHAILKKTQCMLNSTKLPNSHWAEELPYTLWTGLPPIIKKLQVFSFQAIVMTPKEHRDSKLGPTRVEGILLVFPQLKQQGNDLLPLNLSWETLDEPLSEPQLSPTVDLTPDTQELVDEPQVPMSHDSMSELALVDETQLDENPALTY</sequence>
<evidence type="ECO:0000256" key="5">
    <source>
        <dbReference type="ARBA" id="ARBA00022759"/>
    </source>
</evidence>
<evidence type="ECO:0000256" key="9">
    <source>
        <dbReference type="ARBA" id="ARBA00022908"/>
    </source>
</evidence>
<evidence type="ECO:0000256" key="6">
    <source>
        <dbReference type="ARBA" id="ARBA00022801"/>
    </source>
</evidence>
<evidence type="ECO:0000259" key="15">
    <source>
        <dbReference type="PROSITE" id="PS50994"/>
    </source>
</evidence>
<dbReference type="InterPro" id="IPR036397">
    <property type="entry name" value="RNaseH_sf"/>
</dbReference>
<organism evidence="16 17">
    <name type="scientific">Austropuccinia psidii MF-1</name>
    <dbReference type="NCBI Taxonomy" id="1389203"/>
    <lineage>
        <taxon>Eukaryota</taxon>
        <taxon>Fungi</taxon>
        <taxon>Dikarya</taxon>
        <taxon>Basidiomycota</taxon>
        <taxon>Pucciniomycotina</taxon>
        <taxon>Pucciniomycetes</taxon>
        <taxon>Pucciniales</taxon>
        <taxon>Sphaerophragmiaceae</taxon>
        <taxon>Austropuccinia</taxon>
    </lineage>
</organism>
<feature type="domain" description="Integrase catalytic" evidence="15">
    <location>
        <begin position="1"/>
        <end position="186"/>
    </location>
</feature>
<dbReference type="GO" id="GO:0003723">
    <property type="term" value="F:RNA binding"/>
    <property type="evidence" value="ECO:0007669"/>
    <property type="project" value="UniProtKB-KW"/>
</dbReference>
<reference evidence="16" key="1">
    <citation type="submission" date="2021-03" db="EMBL/GenBank/DDBJ databases">
        <title>Draft genome sequence of rust myrtle Austropuccinia psidii MF-1, a brazilian biotype.</title>
        <authorList>
            <person name="Quecine M.C."/>
            <person name="Pachon D.M.R."/>
            <person name="Bonatelli M.L."/>
            <person name="Correr F.H."/>
            <person name="Franceschini L.M."/>
            <person name="Leite T.F."/>
            <person name="Margarido G.R.A."/>
            <person name="Almeida C.A."/>
            <person name="Ferrarezi J.A."/>
            <person name="Labate C.A."/>
        </authorList>
    </citation>
    <scope>NUCLEOTIDE SEQUENCE</scope>
    <source>
        <strain evidence="16">MF-1</strain>
    </source>
</reference>
<evidence type="ECO:0000256" key="1">
    <source>
        <dbReference type="ARBA" id="ARBA00022578"/>
    </source>
</evidence>
<comment type="catalytic activity">
    <reaction evidence="14">
        <text>DNA(n) + a 2'-deoxyribonucleoside 5'-triphosphate = DNA(n+1) + diphosphate</text>
        <dbReference type="Rhea" id="RHEA:22508"/>
        <dbReference type="Rhea" id="RHEA-COMP:17339"/>
        <dbReference type="Rhea" id="RHEA-COMP:17340"/>
        <dbReference type="ChEBI" id="CHEBI:33019"/>
        <dbReference type="ChEBI" id="CHEBI:61560"/>
        <dbReference type="ChEBI" id="CHEBI:173112"/>
        <dbReference type="EC" id="2.7.7.7"/>
    </reaction>
</comment>
<keyword evidence="6" id="KW-0378">Hydrolase</keyword>
<evidence type="ECO:0000256" key="13">
    <source>
        <dbReference type="ARBA" id="ARBA00048173"/>
    </source>
</evidence>
<accession>A0A9Q3HKB3</accession>
<keyword evidence="17" id="KW-1185">Reference proteome</keyword>
<evidence type="ECO:0000313" key="16">
    <source>
        <dbReference type="EMBL" id="MBW0504880.1"/>
    </source>
</evidence>
<dbReference type="PANTHER" id="PTHR42648">
    <property type="entry name" value="TRANSPOSASE, PUTATIVE-RELATED"/>
    <property type="match status" value="1"/>
</dbReference>
<protein>
    <recommendedName>
        <fullName evidence="15">Integrase catalytic domain-containing protein</fullName>
    </recommendedName>
</protein>
<evidence type="ECO:0000256" key="10">
    <source>
        <dbReference type="ARBA" id="ARBA00022918"/>
    </source>
</evidence>
<keyword evidence="1" id="KW-0815">Transposition</keyword>
<dbReference type="GO" id="GO:0016787">
    <property type="term" value="F:hydrolase activity"/>
    <property type="evidence" value="ECO:0007669"/>
    <property type="project" value="UniProtKB-KW"/>
</dbReference>
<evidence type="ECO:0000256" key="7">
    <source>
        <dbReference type="ARBA" id="ARBA00022842"/>
    </source>
</evidence>
<dbReference type="Proteomes" id="UP000765509">
    <property type="component" value="Unassembled WGS sequence"/>
</dbReference>
<keyword evidence="2" id="KW-0548">Nucleotidyltransferase</keyword>
<evidence type="ECO:0000313" key="17">
    <source>
        <dbReference type="Proteomes" id="UP000765509"/>
    </source>
</evidence>
<dbReference type="GO" id="GO:0003887">
    <property type="term" value="F:DNA-directed DNA polymerase activity"/>
    <property type="evidence" value="ECO:0007669"/>
    <property type="project" value="UniProtKB-KW"/>
</dbReference>
<evidence type="ECO:0000256" key="3">
    <source>
        <dbReference type="ARBA" id="ARBA00022722"/>
    </source>
</evidence>
<dbReference type="GO" id="GO:0046872">
    <property type="term" value="F:metal ion binding"/>
    <property type="evidence" value="ECO:0007669"/>
    <property type="project" value="UniProtKB-KW"/>
</dbReference>
<evidence type="ECO:0000256" key="11">
    <source>
        <dbReference type="ARBA" id="ARBA00022932"/>
    </source>
</evidence>
<name>A0A9Q3HKB3_9BASI</name>
<dbReference type="OrthoDB" id="3243429at2759"/>
<dbReference type="GO" id="GO:0006310">
    <property type="term" value="P:DNA recombination"/>
    <property type="evidence" value="ECO:0007669"/>
    <property type="project" value="UniProtKB-KW"/>
</dbReference>
<comment type="caution">
    <text evidence="16">The sequence shown here is derived from an EMBL/GenBank/DDBJ whole genome shotgun (WGS) entry which is preliminary data.</text>
</comment>
<evidence type="ECO:0000256" key="2">
    <source>
        <dbReference type="ARBA" id="ARBA00022695"/>
    </source>
</evidence>